<sequence length="86" mass="10228">MSEVLYRYMAYDDPIHQDCGEAWSADGNEDIEDVICDIAKANYEDWELYDENEYINITIWVYGDFDNRKKFSVSPYYKLLFSATEL</sequence>
<reference evidence="1" key="1">
    <citation type="journal article" date="2021" name="Proc. Natl. Acad. Sci. U.S.A.">
        <title>A Catalog of Tens of Thousands of Viruses from Human Metagenomes Reveals Hidden Associations with Chronic Diseases.</title>
        <authorList>
            <person name="Tisza M.J."/>
            <person name="Buck C.B."/>
        </authorList>
    </citation>
    <scope>NUCLEOTIDE SEQUENCE</scope>
    <source>
        <strain evidence="1">CtKZW4</strain>
    </source>
</reference>
<evidence type="ECO:0000313" key="1">
    <source>
        <dbReference type="EMBL" id="DAD91908.1"/>
    </source>
</evidence>
<accession>A0A8S5NBU8</accession>
<proteinExistence type="predicted"/>
<protein>
    <submittedName>
        <fullName evidence="1">Uncharacterized protein</fullName>
    </submittedName>
</protein>
<name>A0A8S5NBU8_9CAUD</name>
<dbReference type="EMBL" id="BK015123">
    <property type="protein sequence ID" value="DAD91908.1"/>
    <property type="molecule type" value="Genomic_DNA"/>
</dbReference>
<organism evidence="1">
    <name type="scientific">Myoviridae sp. ctKZW4</name>
    <dbReference type="NCBI Taxonomy" id="2826639"/>
    <lineage>
        <taxon>Viruses</taxon>
        <taxon>Duplodnaviria</taxon>
        <taxon>Heunggongvirae</taxon>
        <taxon>Uroviricota</taxon>
        <taxon>Caudoviricetes</taxon>
    </lineage>
</organism>